<dbReference type="InterPro" id="IPR001129">
    <property type="entry name" value="Membr-assoc_MAPEG"/>
</dbReference>
<dbReference type="InterPro" id="IPR023352">
    <property type="entry name" value="MAPEG-like_dom_sf"/>
</dbReference>
<evidence type="ECO:0000256" key="2">
    <source>
        <dbReference type="ARBA" id="ARBA00022692"/>
    </source>
</evidence>
<reference evidence="5" key="1">
    <citation type="journal article" date="2021" name="Nat. Commun.">
        <title>Genetic determinants of endophytism in the Arabidopsis root mycobiome.</title>
        <authorList>
            <person name="Mesny F."/>
            <person name="Miyauchi S."/>
            <person name="Thiergart T."/>
            <person name="Pickel B."/>
            <person name="Atanasova L."/>
            <person name="Karlsson M."/>
            <person name="Huettel B."/>
            <person name="Barry K.W."/>
            <person name="Haridas S."/>
            <person name="Chen C."/>
            <person name="Bauer D."/>
            <person name="Andreopoulos W."/>
            <person name="Pangilinan J."/>
            <person name="LaButti K."/>
            <person name="Riley R."/>
            <person name="Lipzen A."/>
            <person name="Clum A."/>
            <person name="Drula E."/>
            <person name="Henrissat B."/>
            <person name="Kohler A."/>
            <person name="Grigoriev I.V."/>
            <person name="Martin F.M."/>
            <person name="Hacquard S."/>
        </authorList>
    </citation>
    <scope>NUCLEOTIDE SEQUENCE</scope>
    <source>
        <strain evidence="5">MPI-SDFR-AT-0120</strain>
    </source>
</reference>
<evidence type="ECO:0000256" key="4">
    <source>
        <dbReference type="ARBA" id="ARBA00023136"/>
    </source>
</evidence>
<dbReference type="OrthoDB" id="2122304at2759"/>
<accession>A0A8K0R960</accession>
<evidence type="ECO:0000313" key="5">
    <source>
        <dbReference type="EMBL" id="KAH7088879.1"/>
    </source>
</evidence>
<gene>
    <name evidence="5" type="ORF">FB567DRAFT_522530</name>
</gene>
<proteinExistence type="predicted"/>
<keyword evidence="4" id="KW-0472">Membrane</keyword>
<organism evidence="5 6">
    <name type="scientific">Paraphoma chrysanthemicola</name>
    <dbReference type="NCBI Taxonomy" id="798071"/>
    <lineage>
        <taxon>Eukaryota</taxon>
        <taxon>Fungi</taxon>
        <taxon>Dikarya</taxon>
        <taxon>Ascomycota</taxon>
        <taxon>Pezizomycotina</taxon>
        <taxon>Dothideomycetes</taxon>
        <taxon>Pleosporomycetidae</taxon>
        <taxon>Pleosporales</taxon>
        <taxon>Pleosporineae</taxon>
        <taxon>Phaeosphaeriaceae</taxon>
        <taxon>Paraphoma</taxon>
    </lineage>
</organism>
<keyword evidence="6" id="KW-1185">Reference proteome</keyword>
<dbReference type="Pfam" id="PF01124">
    <property type="entry name" value="MAPEG"/>
    <property type="match status" value="1"/>
</dbReference>
<evidence type="ECO:0000256" key="3">
    <source>
        <dbReference type="ARBA" id="ARBA00022989"/>
    </source>
</evidence>
<sequence>MASSSINYPLLAIPAYYLFSILPHVYASAILSNAGYKVNNANPKASLSPDAVKGKVPDAVFQQYQRAESAQSNNAEQMPLFAVAILASLLAERTTATGLGREAVRGDATGLTTFVVSWFVARAAYNVAYVMIADHEKSFVRSVCYSVASGLAFWQIWKAASLLG</sequence>
<comment type="caution">
    <text evidence="5">The sequence shown here is derived from an EMBL/GenBank/DDBJ whole genome shotgun (WGS) entry which is preliminary data.</text>
</comment>
<dbReference type="Gene3D" id="1.20.120.550">
    <property type="entry name" value="Membrane associated eicosanoid/glutathione metabolism-like domain"/>
    <property type="match status" value="1"/>
</dbReference>
<dbReference type="Proteomes" id="UP000813461">
    <property type="component" value="Unassembled WGS sequence"/>
</dbReference>
<name>A0A8K0R960_9PLEO</name>
<evidence type="ECO:0000313" key="6">
    <source>
        <dbReference type="Proteomes" id="UP000813461"/>
    </source>
</evidence>
<keyword evidence="3" id="KW-1133">Transmembrane helix</keyword>
<dbReference type="GO" id="GO:0016020">
    <property type="term" value="C:membrane"/>
    <property type="evidence" value="ECO:0007669"/>
    <property type="project" value="UniProtKB-SubCell"/>
</dbReference>
<dbReference type="PANTHER" id="PTHR35371">
    <property type="entry name" value="INNER MEMBRANE PROTEIN"/>
    <property type="match status" value="1"/>
</dbReference>
<protein>
    <submittedName>
        <fullName evidence="5">Membrane-associated, eicosanoid/glutathione metabolism protein</fullName>
    </submittedName>
</protein>
<comment type="subcellular location">
    <subcellularLocation>
        <location evidence="1">Membrane</location>
    </subcellularLocation>
</comment>
<keyword evidence="2" id="KW-0812">Transmembrane</keyword>
<dbReference type="PANTHER" id="PTHR35371:SF1">
    <property type="entry name" value="BLR7753 PROTEIN"/>
    <property type="match status" value="1"/>
</dbReference>
<dbReference type="SUPFAM" id="SSF161084">
    <property type="entry name" value="MAPEG domain-like"/>
    <property type="match status" value="1"/>
</dbReference>
<dbReference type="EMBL" id="JAGMVJ010000007">
    <property type="protein sequence ID" value="KAH7088879.1"/>
    <property type="molecule type" value="Genomic_DNA"/>
</dbReference>
<dbReference type="AlphaFoldDB" id="A0A8K0R960"/>
<evidence type="ECO:0000256" key="1">
    <source>
        <dbReference type="ARBA" id="ARBA00004370"/>
    </source>
</evidence>